<dbReference type="Proteomes" id="UP000807159">
    <property type="component" value="Chromosome 11"/>
</dbReference>
<name>A0A8T2XQ82_POPDE</name>
<evidence type="ECO:0000313" key="2">
    <source>
        <dbReference type="Proteomes" id="UP000807159"/>
    </source>
</evidence>
<keyword evidence="2" id="KW-1185">Reference proteome</keyword>
<protein>
    <submittedName>
        <fullName evidence="1">Uncharacterized protein</fullName>
    </submittedName>
</protein>
<evidence type="ECO:0000313" key="1">
    <source>
        <dbReference type="EMBL" id="KAH8494301.1"/>
    </source>
</evidence>
<accession>A0A8T2XQ82</accession>
<reference evidence="1" key="1">
    <citation type="journal article" date="2021" name="J. Hered.">
        <title>Genome Assembly of Salicaceae Populus deltoides (Eastern Cottonwood) I-69 Based on Nanopore Sequencing and Hi-C Technologies.</title>
        <authorList>
            <person name="Bai S."/>
            <person name="Wu H."/>
            <person name="Zhang J."/>
            <person name="Pan Z."/>
            <person name="Zhao W."/>
            <person name="Li Z."/>
            <person name="Tong C."/>
        </authorList>
    </citation>
    <scope>NUCLEOTIDE SEQUENCE</scope>
    <source>
        <tissue evidence="1">Leaf</tissue>
    </source>
</reference>
<feature type="non-terminal residue" evidence="1">
    <location>
        <position position="90"/>
    </location>
</feature>
<organism evidence="1 2">
    <name type="scientific">Populus deltoides</name>
    <name type="common">Eastern poplar</name>
    <name type="synonym">Eastern cottonwood</name>
    <dbReference type="NCBI Taxonomy" id="3696"/>
    <lineage>
        <taxon>Eukaryota</taxon>
        <taxon>Viridiplantae</taxon>
        <taxon>Streptophyta</taxon>
        <taxon>Embryophyta</taxon>
        <taxon>Tracheophyta</taxon>
        <taxon>Spermatophyta</taxon>
        <taxon>Magnoliopsida</taxon>
        <taxon>eudicotyledons</taxon>
        <taxon>Gunneridae</taxon>
        <taxon>Pentapetalae</taxon>
        <taxon>rosids</taxon>
        <taxon>fabids</taxon>
        <taxon>Malpighiales</taxon>
        <taxon>Salicaceae</taxon>
        <taxon>Saliceae</taxon>
        <taxon>Populus</taxon>
    </lineage>
</organism>
<proteinExistence type="predicted"/>
<sequence>MFLFLLFSYLNDRISIRLFLSPSSASACITTCFDLSISATAISQHQPTKGWDLILVEAFVHPNNLLMTCFSFFCKRKGVSRTTQSTEVDD</sequence>
<dbReference type="EMBL" id="JACEGQ020000011">
    <property type="protein sequence ID" value="KAH8494301.1"/>
    <property type="molecule type" value="Genomic_DNA"/>
</dbReference>
<dbReference type="AlphaFoldDB" id="A0A8T2XQ82"/>
<gene>
    <name evidence="1" type="ORF">H0E87_020895</name>
</gene>
<comment type="caution">
    <text evidence="1">The sequence shown here is derived from an EMBL/GenBank/DDBJ whole genome shotgun (WGS) entry which is preliminary data.</text>
</comment>